<dbReference type="InterPro" id="IPR000014">
    <property type="entry name" value="PAS"/>
</dbReference>
<evidence type="ECO:0000256" key="5">
    <source>
        <dbReference type="ARBA" id="ARBA00022553"/>
    </source>
</evidence>
<comment type="subcellular location">
    <subcellularLocation>
        <location evidence="2">Cell membrane</location>
        <topology evidence="2">Multi-pass membrane protein</topology>
    </subcellularLocation>
</comment>
<dbReference type="PRINTS" id="PR00344">
    <property type="entry name" value="BCTRLSENSOR"/>
</dbReference>
<keyword evidence="9" id="KW-0067">ATP-binding</keyword>
<feature type="domain" description="Histidine kinase" evidence="12">
    <location>
        <begin position="521"/>
        <end position="732"/>
    </location>
</feature>
<dbReference type="EMBL" id="CP014230">
    <property type="protein sequence ID" value="AMD93665.1"/>
    <property type="molecule type" value="Genomic_DNA"/>
</dbReference>
<feature type="transmembrane region" description="Helical" evidence="11">
    <location>
        <begin position="94"/>
        <end position="117"/>
    </location>
</feature>
<dbReference type="SUPFAM" id="SSF158472">
    <property type="entry name" value="HAMP domain-like"/>
    <property type="match status" value="1"/>
</dbReference>
<evidence type="ECO:0000259" key="14">
    <source>
        <dbReference type="PROSITE" id="PS50885"/>
    </source>
</evidence>
<keyword evidence="11" id="KW-1133">Transmembrane helix</keyword>
<dbReference type="PROSITE" id="PS50109">
    <property type="entry name" value="HIS_KIN"/>
    <property type="match status" value="1"/>
</dbReference>
<dbReference type="Pfam" id="PF00989">
    <property type="entry name" value="PAS"/>
    <property type="match status" value="1"/>
</dbReference>
<keyword evidence="7" id="KW-0547">Nucleotide-binding</keyword>
<evidence type="ECO:0000256" key="9">
    <source>
        <dbReference type="ARBA" id="ARBA00022840"/>
    </source>
</evidence>
<evidence type="ECO:0000256" key="7">
    <source>
        <dbReference type="ARBA" id="ARBA00022741"/>
    </source>
</evidence>
<evidence type="ECO:0000313" key="16">
    <source>
        <dbReference type="Proteomes" id="UP000063964"/>
    </source>
</evidence>
<dbReference type="Pfam" id="PF00672">
    <property type="entry name" value="HAMP"/>
    <property type="match status" value="1"/>
</dbReference>
<dbReference type="STRING" id="888061.AXF15_11510"/>
<dbReference type="SUPFAM" id="SSF47384">
    <property type="entry name" value="Homodimeric domain of signal transducing histidine kinase"/>
    <property type="match status" value="1"/>
</dbReference>
<evidence type="ECO:0000256" key="8">
    <source>
        <dbReference type="ARBA" id="ARBA00022777"/>
    </source>
</evidence>
<sequence length="735" mass="82644">MNAPRFIPVQQRSSQERRKRRREIVLAAVAVLLIIILSWVELRLLGLKSYLFFALFNVNLILLILVLFLVLRNVIKLMLDRRRRVLGSGLRSRLVLAFGTLSLVPTLIMFLLSLWFVQTSVDYWFHSQVETSMDQALTVGQDFYASAEAGLEVKARGFLEYARRSRMGWTGKSLNEALKAKSAEYGLTLAGVLGPDMWARAWVADPVWEDVWPGILEKIPHEELTRQPRYWATLWPHRESDLVVGIMPVDASGTLFLVLGTGVGPRFLDRLEQIAKGVGEYKQLRSLKYPLKWTLYMVLGLMTLVILLGATWFGFRLARELSAPIQALAAGTQRIARGDLSVRLMDDSRDELGLLVRSFNSMAEDLEQSSLRLTRANRQLEEQYQTLIARNHYVQAILENITAGVVSLDRSGRVTTMNRAAEAILGVEEGALLGRSALELLGPEHRGLVEEVRSLLESSPGSQWQRRLDLEADGESIRLLVNAVALMDSEGGDSGIVAVFENISELEKMQRLDAWKEVARRIAHEIKNPLTPIKLSAERLERKFGSRIGDPVFSQCTELIVKQVEHLQEMVREFSAFAKLPEVRLRPGALEPLLREVADVFARSYTHIQWAVRAESVPQVMLDSEAMHRALYNIFLNATEVLSGRENGRVEAVLYARKRKGRVYVEIGDNGPGIKPEEQARMFEPYYSTKRGGTGLGLTIVKSVVGDHHGHVRVKPGDPSGTVFVIELPAARAEE</sequence>
<dbReference type="SMART" id="SM00091">
    <property type="entry name" value="PAS"/>
    <property type="match status" value="1"/>
</dbReference>
<keyword evidence="4" id="KW-1003">Cell membrane</keyword>
<dbReference type="PROSITE" id="PS50112">
    <property type="entry name" value="PAS"/>
    <property type="match status" value="1"/>
</dbReference>
<dbReference type="SMART" id="SM00387">
    <property type="entry name" value="HATPase_c"/>
    <property type="match status" value="1"/>
</dbReference>
<gene>
    <name evidence="15" type="ORF">AXF15_11510</name>
</gene>
<dbReference type="InterPro" id="IPR003661">
    <property type="entry name" value="HisK_dim/P_dom"/>
</dbReference>
<dbReference type="SMART" id="SM00388">
    <property type="entry name" value="HisKA"/>
    <property type="match status" value="1"/>
</dbReference>
<dbReference type="InterPro" id="IPR036097">
    <property type="entry name" value="HisK_dim/P_sf"/>
</dbReference>
<keyword evidence="6" id="KW-0808">Transferase</keyword>
<accession>A0A109W6I1</accession>
<dbReference type="InterPro" id="IPR017232">
    <property type="entry name" value="NtrY"/>
</dbReference>
<feature type="coiled-coil region" evidence="10">
    <location>
        <begin position="363"/>
        <end position="390"/>
    </location>
</feature>
<dbReference type="GO" id="GO:0006355">
    <property type="term" value="P:regulation of DNA-templated transcription"/>
    <property type="evidence" value="ECO:0007669"/>
    <property type="project" value="InterPro"/>
</dbReference>
<organism evidence="15 16">
    <name type="scientific">Desulfomicrobium orale DSM 12838</name>
    <dbReference type="NCBI Taxonomy" id="888061"/>
    <lineage>
        <taxon>Bacteria</taxon>
        <taxon>Pseudomonadati</taxon>
        <taxon>Thermodesulfobacteriota</taxon>
        <taxon>Desulfovibrionia</taxon>
        <taxon>Desulfovibrionales</taxon>
        <taxon>Desulfomicrobiaceae</taxon>
        <taxon>Desulfomicrobium</taxon>
    </lineage>
</organism>
<feature type="transmembrane region" description="Helical" evidence="11">
    <location>
        <begin position="24"/>
        <end position="44"/>
    </location>
</feature>
<dbReference type="SUPFAM" id="SSF55874">
    <property type="entry name" value="ATPase domain of HSP90 chaperone/DNA topoisomerase II/histidine kinase"/>
    <property type="match status" value="1"/>
</dbReference>
<dbReference type="EC" id="2.7.13.3" evidence="3"/>
<dbReference type="GO" id="GO:0000155">
    <property type="term" value="F:phosphorelay sensor kinase activity"/>
    <property type="evidence" value="ECO:0007669"/>
    <property type="project" value="InterPro"/>
</dbReference>
<name>A0A109W6I1_9BACT</name>
<keyword evidence="8 15" id="KW-0418">Kinase</keyword>
<feature type="transmembrane region" description="Helical" evidence="11">
    <location>
        <begin position="242"/>
        <end position="263"/>
    </location>
</feature>
<dbReference type="Gene3D" id="1.10.287.130">
    <property type="match status" value="1"/>
</dbReference>
<dbReference type="InterPro" id="IPR003594">
    <property type="entry name" value="HATPase_dom"/>
</dbReference>
<dbReference type="InterPro" id="IPR003660">
    <property type="entry name" value="HAMP_dom"/>
</dbReference>
<dbReference type="SUPFAM" id="SSF55785">
    <property type="entry name" value="PYP-like sensor domain (PAS domain)"/>
    <property type="match status" value="1"/>
</dbReference>
<dbReference type="InterPro" id="IPR035965">
    <property type="entry name" value="PAS-like_dom_sf"/>
</dbReference>
<dbReference type="GO" id="GO:0005886">
    <property type="term" value="C:plasma membrane"/>
    <property type="evidence" value="ECO:0007669"/>
    <property type="project" value="UniProtKB-SubCell"/>
</dbReference>
<keyword evidence="11" id="KW-0812">Transmembrane</keyword>
<keyword evidence="10" id="KW-0175">Coiled coil</keyword>
<dbReference type="InterPro" id="IPR004358">
    <property type="entry name" value="Sig_transdc_His_kin-like_C"/>
</dbReference>
<evidence type="ECO:0000256" key="11">
    <source>
        <dbReference type="SAM" id="Phobius"/>
    </source>
</evidence>
<evidence type="ECO:0000256" key="6">
    <source>
        <dbReference type="ARBA" id="ARBA00022679"/>
    </source>
</evidence>
<dbReference type="Gene3D" id="3.30.450.20">
    <property type="entry name" value="PAS domain"/>
    <property type="match status" value="1"/>
</dbReference>
<keyword evidence="16" id="KW-1185">Reference proteome</keyword>
<dbReference type="PANTHER" id="PTHR44936:SF10">
    <property type="entry name" value="SENSOR PROTEIN RSTB"/>
    <property type="match status" value="1"/>
</dbReference>
<feature type="domain" description="PAS" evidence="13">
    <location>
        <begin position="390"/>
        <end position="463"/>
    </location>
</feature>
<dbReference type="AlphaFoldDB" id="A0A109W6I1"/>
<keyword evidence="5" id="KW-0597">Phosphoprotein</keyword>
<keyword evidence="11" id="KW-0472">Membrane</keyword>
<dbReference type="PROSITE" id="PS50885">
    <property type="entry name" value="HAMP"/>
    <property type="match status" value="1"/>
</dbReference>
<feature type="domain" description="HAMP" evidence="14">
    <location>
        <begin position="319"/>
        <end position="371"/>
    </location>
</feature>
<dbReference type="InterPro" id="IPR036890">
    <property type="entry name" value="HATPase_C_sf"/>
</dbReference>
<dbReference type="InterPro" id="IPR013767">
    <property type="entry name" value="PAS_fold"/>
</dbReference>
<dbReference type="PANTHER" id="PTHR44936">
    <property type="entry name" value="SENSOR PROTEIN CREC"/>
    <property type="match status" value="1"/>
</dbReference>
<proteinExistence type="predicted"/>
<reference evidence="16" key="1">
    <citation type="submission" date="2016-02" db="EMBL/GenBank/DDBJ databases">
        <authorList>
            <person name="Holder M.E."/>
            <person name="Ajami N.J."/>
            <person name="Petrosino J.F."/>
        </authorList>
    </citation>
    <scope>NUCLEOTIDE SEQUENCE [LARGE SCALE GENOMIC DNA]</scope>
    <source>
        <strain evidence="16">DSM 12838</strain>
    </source>
</reference>
<dbReference type="SMART" id="SM00304">
    <property type="entry name" value="HAMP"/>
    <property type="match status" value="1"/>
</dbReference>
<dbReference type="RefSeq" id="WP_066607653.1">
    <property type="nucleotide sequence ID" value="NZ_CP014230.1"/>
</dbReference>
<protein>
    <recommendedName>
        <fullName evidence="3">histidine kinase</fullName>
        <ecNumber evidence="3">2.7.13.3</ecNumber>
    </recommendedName>
</protein>
<dbReference type="OrthoDB" id="9781147at2"/>
<dbReference type="PIRSF" id="PIRSF037532">
    <property type="entry name" value="STHK_NtrY"/>
    <property type="match status" value="1"/>
</dbReference>
<dbReference type="Gene3D" id="3.30.565.10">
    <property type="entry name" value="Histidine kinase-like ATPase, C-terminal domain"/>
    <property type="match status" value="1"/>
</dbReference>
<dbReference type="CDD" id="cd00130">
    <property type="entry name" value="PAS"/>
    <property type="match status" value="1"/>
</dbReference>
<dbReference type="CDD" id="cd00082">
    <property type="entry name" value="HisKA"/>
    <property type="match status" value="1"/>
</dbReference>
<evidence type="ECO:0000256" key="1">
    <source>
        <dbReference type="ARBA" id="ARBA00000085"/>
    </source>
</evidence>
<dbReference type="NCBIfam" id="TIGR00229">
    <property type="entry name" value="sensory_box"/>
    <property type="match status" value="1"/>
</dbReference>
<dbReference type="GO" id="GO:0005524">
    <property type="term" value="F:ATP binding"/>
    <property type="evidence" value="ECO:0007669"/>
    <property type="project" value="UniProtKB-KW"/>
</dbReference>
<evidence type="ECO:0000259" key="12">
    <source>
        <dbReference type="PROSITE" id="PS50109"/>
    </source>
</evidence>
<dbReference type="KEGG" id="doa:AXF15_11510"/>
<feature type="transmembrane region" description="Helical" evidence="11">
    <location>
        <begin position="293"/>
        <end position="315"/>
    </location>
</feature>
<dbReference type="InterPro" id="IPR005467">
    <property type="entry name" value="His_kinase_dom"/>
</dbReference>
<evidence type="ECO:0000313" key="15">
    <source>
        <dbReference type="EMBL" id="AMD93665.1"/>
    </source>
</evidence>
<evidence type="ECO:0000256" key="10">
    <source>
        <dbReference type="SAM" id="Coils"/>
    </source>
</evidence>
<evidence type="ECO:0000259" key="13">
    <source>
        <dbReference type="PROSITE" id="PS50112"/>
    </source>
</evidence>
<comment type="catalytic activity">
    <reaction evidence="1">
        <text>ATP + protein L-histidine = ADP + protein N-phospho-L-histidine.</text>
        <dbReference type="EC" id="2.7.13.3"/>
    </reaction>
</comment>
<dbReference type="Proteomes" id="UP000063964">
    <property type="component" value="Chromosome"/>
</dbReference>
<evidence type="ECO:0000256" key="4">
    <source>
        <dbReference type="ARBA" id="ARBA00022475"/>
    </source>
</evidence>
<dbReference type="Pfam" id="PF02518">
    <property type="entry name" value="HATPase_c"/>
    <property type="match status" value="1"/>
</dbReference>
<evidence type="ECO:0000256" key="3">
    <source>
        <dbReference type="ARBA" id="ARBA00012438"/>
    </source>
</evidence>
<dbReference type="CDD" id="cd06225">
    <property type="entry name" value="HAMP"/>
    <property type="match status" value="1"/>
</dbReference>
<dbReference type="Gene3D" id="6.10.340.10">
    <property type="match status" value="1"/>
</dbReference>
<evidence type="ECO:0000256" key="2">
    <source>
        <dbReference type="ARBA" id="ARBA00004651"/>
    </source>
</evidence>
<feature type="transmembrane region" description="Helical" evidence="11">
    <location>
        <begin position="50"/>
        <end position="74"/>
    </location>
</feature>
<dbReference type="InterPro" id="IPR050980">
    <property type="entry name" value="2C_sensor_his_kinase"/>
</dbReference>
<dbReference type="Pfam" id="PF00512">
    <property type="entry name" value="HisKA"/>
    <property type="match status" value="1"/>
</dbReference>